<keyword evidence="1" id="KW-0812">Transmembrane</keyword>
<keyword evidence="4" id="KW-1185">Reference proteome</keyword>
<evidence type="ECO:0000313" key="2">
    <source>
        <dbReference type="EMBL" id="PNR61979.1"/>
    </source>
</evidence>
<proteinExistence type="predicted"/>
<feature type="transmembrane region" description="Helical" evidence="1">
    <location>
        <begin position="55"/>
        <end position="76"/>
    </location>
</feature>
<dbReference type="Proteomes" id="UP000006727">
    <property type="component" value="Chromosome 1"/>
</dbReference>
<reference evidence="3" key="3">
    <citation type="submission" date="2020-12" db="UniProtKB">
        <authorList>
            <consortium name="EnsemblPlants"/>
        </authorList>
    </citation>
    <scope>IDENTIFICATION</scope>
</reference>
<dbReference type="InParanoid" id="A0A2K1L7G1"/>
<dbReference type="AlphaFoldDB" id="A0A2K1L7G1"/>
<evidence type="ECO:0000313" key="4">
    <source>
        <dbReference type="Proteomes" id="UP000006727"/>
    </source>
</evidence>
<evidence type="ECO:0000256" key="1">
    <source>
        <dbReference type="SAM" id="Phobius"/>
    </source>
</evidence>
<dbReference type="EMBL" id="ABEU02000001">
    <property type="protein sequence ID" value="PNR61979.1"/>
    <property type="molecule type" value="Genomic_DNA"/>
</dbReference>
<organism evidence="2">
    <name type="scientific">Physcomitrium patens</name>
    <name type="common">Spreading-leaved earth moss</name>
    <name type="synonym">Physcomitrella patens</name>
    <dbReference type="NCBI Taxonomy" id="3218"/>
    <lineage>
        <taxon>Eukaryota</taxon>
        <taxon>Viridiplantae</taxon>
        <taxon>Streptophyta</taxon>
        <taxon>Embryophyta</taxon>
        <taxon>Bryophyta</taxon>
        <taxon>Bryophytina</taxon>
        <taxon>Bryopsida</taxon>
        <taxon>Funariidae</taxon>
        <taxon>Funariales</taxon>
        <taxon>Funariaceae</taxon>
        <taxon>Physcomitrium</taxon>
    </lineage>
</organism>
<dbReference type="Gramene" id="Pp3c1_8800V3.1">
    <property type="protein sequence ID" value="Pp3c1_8800V3.1"/>
    <property type="gene ID" value="Pp3c1_8800"/>
</dbReference>
<name>A0A2K1L7G1_PHYPA</name>
<accession>A0A2K1L7G1</accession>
<evidence type="ECO:0000313" key="3">
    <source>
        <dbReference type="EnsemblPlants" id="Pp3c1_8800V3.1"/>
    </source>
</evidence>
<dbReference type="EnsemblPlants" id="Pp3c1_8800V3.1">
    <property type="protein sequence ID" value="Pp3c1_8800V3.1"/>
    <property type="gene ID" value="Pp3c1_8800"/>
</dbReference>
<keyword evidence="1" id="KW-0472">Membrane</keyword>
<reference evidence="2 4" key="1">
    <citation type="journal article" date="2008" name="Science">
        <title>The Physcomitrella genome reveals evolutionary insights into the conquest of land by plants.</title>
        <authorList>
            <person name="Rensing S."/>
            <person name="Lang D."/>
            <person name="Zimmer A."/>
            <person name="Terry A."/>
            <person name="Salamov A."/>
            <person name="Shapiro H."/>
            <person name="Nishiyama T."/>
            <person name="Perroud P.-F."/>
            <person name="Lindquist E."/>
            <person name="Kamisugi Y."/>
            <person name="Tanahashi T."/>
            <person name="Sakakibara K."/>
            <person name="Fujita T."/>
            <person name="Oishi K."/>
            <person name="Shin-I T."/>
            <person name="Kuroki Y."/>
            <person name="Toyoda A."/>
            <person name="Suzuki Y."/>
            <person name="Hashimoto A."/>
            <person name="Yamaguchi K."/>
            <person name="Sugano A."/>
            <person name="Kohara Y."/>
            <person name="Fujiyama A."/>
            <person name="Anterola A."/>
            <person name="Aoki S."/>
            <person name="Ashton N."/>
            <person name="Barbazuk W.B."/>
            <person name="Barker E."/>
            <person name="Bennetzen J."/>
            <person name="Bezanilla M."/>
            <person name="Blankenship R."/>
            <person name="Cho S.H."/>
            <person name="Dutcher S."/>
            <person name="Estelle M."/>
            <person name="Fawcett J.A."/>
            <person name="Gundlach H."/>
            <person name="Hanada K."/>
            <person name="Heyl A."/>
            <person name="Hicks K.A."/>
            <person name="Hugh J."/>
            <person name="Lohr M."/>
            <person name="Mayer K."/>
            <person name="Melkozernov A."/>
            <person name="Murata T."/>
            <person name="Nelson D."/>
            <person name="Pils B."/>
            <person name="Prigge M."/>
            <person name="Reiss B."/>
            <person name="Renner T."/>
            <person name="Rombauts S."/>
            <person name="Rushton P."/>
            <person name="Sanderfoot A."/>
            <person name="Schween G."/>
            <person name="Shiu S.-H."/>
            <person name="Stueber K."/>
            <person name="Theodoulou F.L."/>
            <person name="Tu H."/>
            <person name="Van de Peer Y."/>
            <person name="Verrier P.J."/>
            <person name="Waters E."/>
            <person name="Wood A."/>
            <person name="Yang L."/>
            <person name="Cove D."/>
            <person name="Cuming A."/>
            <person name="Hasebe M."/>
            <person name="Lucas S."/>
            <person name="Mishler D.B."/>
            <person name="Reski R."/>
            <person name="Grigoriev I."/>
            <person name="Quatrano R.S."/>
            <person name="Boore J.L."/>
        </authorList>
    </citation>
    <scope>NUCLEOTIDE SEQUENCE [LARGE SCALE GENOMIC DNA]</scope>
    <source>
        <strain evidence="3 4">cv. Gransden 2004</strain>
    </source>
</reference>
<protein>
    <submittedName>
        <fullName evidence="2 3">Uncharacterized protein</fullName>
    </submittedName>
</protein>
<sequence>MVQQQRERISFLGLRAFCYNESCKIFLQLVRSCLKAFSSCLTDDRSCCAASKQDWLSSLALAFGPNIGALAYYFLFRAAPGKRRLSFRRVVPLGAPSLQAVAIALAQILQLDFVQVEDFREAAQVSVIGTRN</sequence>
<reference evidence="2 4" key="2">
    <citation type="journal article" date="2018" name="Plant J.">
        <title>The Physcomitrella patens chromosome-scale assembly reveals moss genome structure and evolution.</title>
        <authorList>
            <person name="Lang D."/>
            <person name="Ullrich K.K."/>
            <person name="Murat F."/>
            <person name="Fuchs J."/>
            <person name="Jenkins J."/>
            <person name="Haas F.B."/>
            <person name="Piednoel M."/>
            <person name="Gundlach H."/>
            <person name="Van Bel M."/>
            <person name="Meyberg R."/>
            <person name="Vives C."/>
            <person name="Morata J."/>
            <person name="Symeonidi A."/>
            <person name="Hiss M."/>
            <person name="Muchero W."/>
            <person name="Kamisugi Y."/>
            <person name="Saleh O."/>
            <person name="Blanc G."/>
            <person name="Decker E.L."/>
            <person name="van Gessel N."/>
            <person name="Grimwood J."/>
            <person name="Hayes R.D."/>
            <person name="Graham S.W."/>
            <person name="Gunter L.E."/>
            <person name="McDaniel S.F."/>
            <person name="Hoernstein S.N.W."/>
            <person name="Larsson A."/>
            <person name="Li F.W."/>
            <person name="Perroud P.F."/>
            <person name="Phillips J."/>
            <person name="Ranjan P."/>
            <person name="Rokshar D.S."/>
            <person name="Rothfels C.J."/>
            <person name="Schneider L."/>
            <person name="Shu S."/>
            <person name="Stevenson D.W."/>
            <person name="Thummler F."/>
            <person name="Tillich M."/>
            <person name="Villarreal Aguilar J.C."/>
            <person name="Widiez T."/>
            <person name="Wong G.K."/>
            <person name="Wymore A."/>
            <person name="Zhang Y."/>
            <person name="Zimmer A.D."/>
            <person name="Quatrano R.S."/>
            <person name="Mayer K.F.X."/>
            <person name="Goodstein D."/>
            <person name="Casacuberta J.M."/>
            <person name="Vandepoele K."/>
            <person name="Reski R."/>
            <person name="Cuming A.C."/>
            <person name="Tuskan G.A."/>
            <person name="Maumus F."/>
            <person name="Salse J."/>
            <person name="Schmutz J."/>
            <person name="Rensing S.A."/>
        </authorList>
    </citation>
    <scope>NUCLEOTIDE SEQUENCE [LARGE SCALE GENOMIC DNA]</scope>
    <source>
        <strain evidence="3 4">cv. Gransden 2004</strain>
    </source>
</reference>
<keyword evidence="1" id="KW-1133">Transmembrane helix</keyword>
<gene>
    <name evidence="2" type="ORF">PHYPA_000403</name>
</gene>